<name>A0A4R3M629_9BURK</name>
<comment type="similarity">
    <text evidence="3">Belongs to the FliH family.</text>
</comment>
<dbReference type="AlphaFoldDB" id="A0A4R3M629"/>
<dbReference type="Proteomes" id="UP000295525">
    <property type="component" value="Unassembled WGS sequence"/>
</dbReference>
<feature type="domain" description="Flagellar assembly protein FliH/Type III secretion system HrpE" evidence="10">
    <location>
        <begin position="104"/>
        <end position="229"/>
    </location>
</feature>
<comment type="subcellular location">
    <subcellularLocation>
        <location evidence="2">Cytoplasm</location>
    </subcellularLocation>
</comment>
<gene>
    <name evidence="11" type="ORF">EDC26_10712</name>
</gene>
<evidence type="ECO:0000256" key="4">
    <source>
        <dbReference type="ARBA" id="ARBA00016507"/>
    </source>
</evidence>
<evidence type="ECO:0000256" key="5">
    <source>
        <dbReference type="ARBA" id="ARBA00022448"/>
    </source>
</evidence>
<evidence type="ECO:0000313" key="12">
    <source>
        <dbReference type="Proteomes" id="UP000295525"/>
    </source>
</evidence>
<dbReference type="EMBL" id="SMAJ01000007">
    <property type="protein sequence ID" value="TCT06957.1"/>
    <property type="molecule type" value="Genomic_DNA"/>
</dbReference>
<dbReference type="GO" id="GO:0015031">
    <property type="term" value="P:protein transport"/>
    <property type="evidence" value="ECO:0007669"/>
    <property type="project" value="UniProtKB-KW"/>
</dbReference>
<keyword evidence="11" id="KW-0966">Cell projection</keyword>
<evidence type="ECO:0000259" key="10">
    <source>
        <dbReference type="Pfam" id="PF02108"/>
    </source>
</evidence>
<evidence type="ECO:0000256" key="8">
    <source>
        <dbReference type="ARBA" id="ARBA00022927"/>
    </source>
</evidence>
<keyword evidence="11" id="KW-0282">Flagellum</keyword>
<dbReference type="PANTHER" id="PTHR34982:SF1">
    <property type="entry name" value="FLAGELLAR ASSEMBLY PROTEIN FLIH"/>
    <property type="match status" value="1"/>
</dbReference>
<dbReference type="GO" id="GO:0003774">
    <property type="term" value="F:cytoskeletal motor activity"/>
    <property type="evidence" value="ECO:0007669"/>
    <property type="project" value="InterPro"/>
</dbReference>
<dbReference type="GO" id="GO:0044781">
    <property type="term" value="P:bacterial-type flagellum organization"/>
    <property type="evidence" value="ECO:0007669"/>
    <property type="project" value="UniProtKB-KW"/>
</dbReference>
<dbReference type="NCBIfam" id="NF004270">
    <property type="entry name" value="PRK05687.2-1"/>
    <property type="match status" value="1"/>
</dbReference>
<keyword evidence="6" id="KW-0963">Cytoplasm</keyword>
<dbReference type="PANTHER" id="PTHR34982">
    <property type="entry name" value="YOP PROTEINS TRANSLOCATION PROTEIN L"/>
    <property type="match status" value="1"/>
</dbReference>
<proteinExistence type="inferred from homology"/>
<comment type="function">
    <text evidence="1">Needed for flagellar regrowth and assembly.</text>
</comment>
<evidence type="ECO:0000256" key="7">
    <source>
        <dbReference type="ARBA" id="ARBA00022795"/>
    </source>
</evidence>
<comment type="caution">
    <text evidence="11">The sequence shown here is derived from an EMBL/GenBank/DDBJ whole genome shotgun (WGS) entry which is preliminary data.</text>
</comment>
<dbReference type="RefSeq" id="WP_132582362.1">
    <property type="nucleotide sequence ID" value="NZ_SMAJ01000007.1"/>
</dbReference>
<organism evidence="11 12">
    <name type="scientific">Paralcaligenes ureilyticus</name>
    <dbReference type="NCBI Taxonomy" id="627131"/>
    <lineage>
        <taxon>Bacteria</taxon>
        <taxon>Pseudomonadati</taxon>
        <taxon>Pseudomonadota</taxon>
        <taxon>Betaproteobacteria</taxon>
        <taxon>Burkholderiales</taxon>
        <taxon>Alcaligenaceae</taxon>
        <taxon>Paralcaligenes</taxon>
    </lineage>
</organism>
<keyword evidence="8" id="KW-0653">Protein transport</keyword>
<dbReference type="InterPro" id="IPR018035">
    <property type="entry name" value="Flagellar_FliH/T3SS_HrpE"/>
</dbReference>
<dbReference type="GO" id="GO:0009288">
    <property type="term" value="C:bacterial-type flagellum"/>
    <property type="evidence" value="ECO:0007669"/>
    <property type="project" value="InterPro"/>
</dbReference>
<reference evidence="11 12" key="1">
    <citation type="submission" date="2019-03" db="EMBL/GenBank/DDBJ databases">
        <title>Genomic Encyclopedia of Type Strains, Phase IV (KMG-IV): sequencing the most valuable type-strain genomes for metagenomic binning, comparative biology and taxonomic classification.</title>
        <authorList>
            <person name="Goeker M."/>
        </authorList>
    </citation>
    <scope>NUCLEOTIDE SEQUENCE [LARGE SCALE GENOMIC DNA]</scope>
    <source>
        <strain evidence="11 12">DSM 24591</strain>
    </source>
</reference>
<keyword evidence="7" id="KW-1005">Bacterial flagellum biogenesis</keyword>
<evidence type="ECO:0000256" key="9">
    <source>
        <dbReference type="ARBA" id="ARBA00023225"/>
    </source>
</evidence>
<evidence type="ECO:0000313" key="11">
    <source>
        <dbReference type="EMBL" id="TCT06957.1"/>
    </source>
</evidence>
<dbReference type="InterPro" id="IPR051472">
    <property type="entry name" value="T3SS_Stator/FliH"/>
</dbReference>
<dbReference type="OrthoDB" id="5296952at2"/>
<dbReference type="PRINTS" id="PR01003">
    <property type="entry name" value="FLGFLIH"/>
</dbReference>
<keyword evidence="5" id="KW-0813">Transport</keyword>
<sequence>MSDKWPPNTAWPSTDSWERWKMASFELPPRDTTRAAHSSTQLVKEHEQARLAVQAKAQAEGYAQGQAQGLADGTRAGLKAGHEEGYEAGFAEGHAAGRAAGLNETEQLHSLLTSCAQALESIEAEIGQSLIALATQIAQRVVHSTLAIAPEKILDTVRDIFRIDQDHQTLSHLRVNPADLELIKTYLTDDPSLEKWQLISDPGIERGGCIAETALGDIDATLQTRWQRVTAALGRDHPWIAAT</sequence>
<accession>A0A4R3M629</accession>
<evidence type="ECO:0000256" key="2">
    <source>
        <dbReference type="ARBA" id="ARBA00004496"/>
    </source>
</evidence>
<evidence type="ECO:0000256" key="3">
    <source>
        <dbReference type="ARBA" id="ARBA00006602"/>
    </source>
</evidence>
<keyword evidence="11" id="KW-0969">Cilium</keyword>
<protein>
    <recommendedName>
        <fullName evidence="4">Flagellar assembly protein FliH</fullName>
    </recommendedName>
</protein>
<keyword evidence="9" id="KW-1006">Bacterial flagellum protein export</keyword>
<dbReference type="Pfam" id="PF02108">
    <property type="entry name" value="FliH"/>
    <property type="match status" value="1"/>
</dbReference>
<dbReference type="InterPro" id="IPR000563">
    <property type="entry name" value="Flag_FliH"/>
</dbReference>
<dbReference type="GO" id="GO:0005829">
    <property type="term" value="C:cytosol"/>
    <property type="evidence" value="ECO:0007669"/>
    <property type="project" value="TreeGrafter"/>
</dbReference>
<evidence type="ECO:0000256" key="6">
    <source>
        <dbReference type="ARBA" id="ARBA00022490"/>
    </source>
</evidence>
<keyword evidence="12" id="KW-1185">Reference proteome</keyword>
<evidence type="ECO:0000256" key="1">
    <source>
        <dbReference type="ARBA" id="ARBA00003041"/>
    </source>
</evidence>
<dbReference type="GO" id="GO:0071973">
    <property type="term" value="P:bacterial-type flagellum-dependent cell motility"/>
    <property type="evidence" value="ECO:0007669"/>
    <property type="project" value="InterPro"/>
</dbReference>